<keyword evidence="9" id="KW-1185">Reference proteome</keyword>
<proteinExistence type="inferred from homology"/>
<dbReference type="RefSeq" id="WP_313273971.1">
    <property type="nucleotide sequence ID" value="NZ_JASXSX010000002.1"/>
</dbReference>
<keyword evidence="3 7" id="KW-0378">Hydrolase</keyword>
<comment type="subunit">
    <text evidence="7">Monomer.</text>
</comment>
<feature type="active site" description="Proton acceptor" evidence="7">
    <location>
        <position position="24"/>
    </location>
</feature>
<comment type="caution">
    <text evidence="8">The sequence shown here is derived from an EMBL/GenBank/DDBJ whole genome shotgun (WGS) entry which is preliminary data.</text>
</comment>
<comment type="similarity">
    <text evidence="5 7">Belongs to the PTH family.</text>
</comment>
<dbReference type="PANTHER" id="PTHR17224">
    <property type="entry name" value="PEPTIDYL-TRNA HYDROLASE"/>
    <property type="match status" value="1"/>
</dbReference>
<keyword evidence="7" id="KW-0963">Cytoplasm</keyword>
<name>A0ABU3IBV3_9ACTO</name>
<reference evidence="8 9" key="1">
    <citation type="submission" date="2023-06" db="EMBL/GenBank/DDBJ databases">
        <title>Draft genome sequence of Gleimia hominis type strain CCUG 57540T.</title>
        <authorList>
            <person name="Salva-Serra F."/>
            <person name="Cardew S."/>
            <person name="Jensie Markopoulos S."/>
            <person name="Ohlen M."/>
            <person name="Inganas E."/>
            <person name="Svensson-Stadler L."/>
            <person name="Moore E.R.B."/>
        </authorList>
    </citation>
    <scope>NUCLEOTIDE SEQUENCE [LARGE SCALE GENOMIC DNA]</scope>
    <source>
        <strain evidence="8 9">CCUG 57540</strain>
    </source>
</reference>
<evidence type="ECO:0000256" key="3">
    <source>
        <dbReference type="ARBA" id="ARBA00022801"/>
    </source>
</evidence>
<keyword evidence="2 7" id="KW-0820">tRNA-binding</keyword>
<comment type="subcellular location">
    <subcellularLocation>
        <location evidence="7">Cytoplasm</location>
    </subcellularLocation>
</comment>
<evidence type="ECO:0000256" key="5">
    <source>
        <dbReference type="ARBA" id="ARBA00038063"/>
    </source>
</evidence>
<gene>
    <name evidence="7 8" type="primary">pth</name>
    <name evidence="8" type="ORF">QS713_07250</name>
</gene>
<evidence type="ECO:0000256" key="7">
    <source>
        <dbReference type="HAMAP-Rule" id="MF_00083"/>
    </source>
</evidence>
<dbReference type="HAMAP" id="MF_00083">
    <property type="entry name" value="Pept_tRNA_hydro_bact"/>
    <property type="match status" value="1"/>
</dbReference>
<dbReference type="InterPro" id="IPR018171">
    <property type="entry name" value="Pept_tRNA_hydro_CS"/>
</dbReference>
<sequence length="199" mass="21422">MASSGPWLIVGLGNPGEKYARNRHNIGHQVVQYLAESNGGTFTHHKAGASTAQVRLGTLPGGRPGPAATVAYLDCYMNVSGGPTAALMKFFKIPTDHLLVVHDELDLDEHVLRLKKNGGEGGHNGLKSISAAIGTRDYARLRVGIGRPPGRMNPADYVLSDFPPRDQVEWEITVREAADAITDVVSTDLPAAQQRLHTR</sequence>
<dbReference type="SUPFAM" id="SSF53178">
    <property type="entry name" value="Peptidyl-tRNA hydrolase-like"/>
    <property type="match status" value="1"/>
</dbReference>
<dbReference type="CDD" id="cd00462">
    <property type="entry name" value="PTH"/>
    <property type="match status" value="1"/>
</dbReference>
<evidence type="ECO:0000256" key="6">
    <source>
        <dbReference type="ARBA" id="ARBA00050038"/>
    </source>
</evidence>
<accession>A0ABU3IBV3</accession>
<protein>
    <recommendedName>
        <fullName evidence="6 7">Peptidyl-tRNA hydrolase</fullName>
        <shortName evidence="7">Pth</shortName>
        <ecNumber evidence="1 7">3.1.1.29</ecNumber>
    </recommendedName>
</protein>
<dbReference type="GO" id="GO:0004045">
    <property type="term" value="F:peptidyl-tRNA hydrolase activity"/>
    <property type="evidence" value="ECO:0007669"/>
    <property type="project" value="UniProtKB-EC"/>
</dbReference>
<organism evidence="8 9">
    <name type="scientific">Gleimia hominis</name>
    <dbReference type="NCBI Taxonomy" id="595468"/>
    <lineage>
        <taxon>Bacteria</taxon>
        <taxon>Bacillati</taxon>
        <taxon>Actinomycetota</taxon>
        <taxon>Actinomycetes</taxon>
        <taxon>Actinomycetales</taxon>
        <taxon>Actinomycetaceae</taxon>
        <taxon>Gleimia</taxon>
    </lineage>
</organism>
<evidence type="ECO:0000256" key="4">
    <source>
        <dbReference type="ARBA" id="ARBA00022884"/>
    </source>
</evidence>
<dbReference type="EMBL" id="JASXSX010000002">
    <property type="protein sequence ID" value="MDT3767854.1"/>
    <property type="molecule type" value="Genomic_DNA"/>
</dbReference>
<feature type="binding site" evidence="7">
    <location>
        <position position="76"/>
    </location>
    <ligand>
        <name>tRNA</name>
        <dbReference type="ChEBI" id="CHEBI:17843"/>
    </ligand>
</feature>
<dbReference type="InterPro" id="IPR001328">
    <property type="entry name" value="Pept_tRNA_hydro"/>
</dbReference>
<evidence type="ECO:0000256" key="2">
    <source>
        <dbReference type="ARBA" id="ARBA00022555"/>
    </source>
</evidence>
<dbReference type="PANTHER" id="PTHR17224:SF1">
    <property type="entry name" value="PEPTIDYL-TRNA HYDROLASE"/>
    <property type="match status" value="1"/>
</dbReference>
<keyword evidence="4 7" id="KW-0694">RNA-binding</keyword>
<evidence type="ECO:0000256" key="1">
    <source>
        <dbReference type="ARBA" id="ARBA00013260"/>
    </source>
</evidence>
<comment type="catalytic activity">
    <reaction evidence="7">
        <text>an N-acyl-L-alpha-aminoacyl-tRNA + H2O = an N-acyl-L-amino acid + a tRNA + H(+)</text>
        <dbReference type="Rhea" id="RHEA:54448"/>
        <dbReference type="Rhea" id="RHEA-COMP:10123"/>
        <dbReference type="Rhea" id="RHEA-COMP:13883"/>
        <dbReference type="ChEBI" id="CHEBI:15377"/>
        <dbReference type="ChEBI" id="CHEBI:15378"/>
        <dbReference type="ChEBI" id="CHEBI:59874"/>
        <dbReference type="ChEBI" id="CHEBI:78442"/>
        <dbReference type="ChEBI" id="CHEBI:138191"/>
        <dbReference type="EC" id="3.1.1.29"/>
    </reaction>
</comment>
<evidence type="ECO:0000313" key="8">
    <source>
        <dbReference type="EMBL" id="MDT3767854.1"/>
    </source>
</evidence>
<feature type="binding site" evidence="7">
    <location>
        <position position="78"/>
    </location>
    <ligand>
        <name>tRNA</name>
        <dbReference type="ChEBI" id="CHEBI:17843"/>
    </ligand>
</feature>
<feature type="site" description="Discriminates between blocked and unblocked aminoacyl-tRNA" evidence="7">
    <location>
        <position position="14"/>
    </location>
</feature>
<dbReference type="NCBIfam" id="TIGR00447">
    <property type="entry name" value="pth"/>
    <property type="match status" value="1"/>
</dbReference>
<dbReference type="Proteomes" id="UP001247542">
    <property type="component" value="Unassembled WGS sequence"/>
</dbReference>
<dbReference type="Pfam" id="PF01195">
    <property type="entry name" value="Pept_tRNA_hydro"/>
    <property type="match status" value="1"/>
</dbReference>
<feature type="site" description="Stabilizes the basic form of H active site to accept a proton" evidence="7">
    <location>
        <position position="103"/>
    </location>
</feature>
<feature type="binding site" evidence="7">
    <location>
        <position position="19"/>
    </location>
    <ligand>
        <name>tRNA</name>
        <dbReference type="ChEBI" id="CHEBI:17843"/>
    </ligand>
</feature>
<comment type="function">
    <text evidence="7">Catalyzes the release of premature peptidyl moieties from peptidyl-tRNA molecules trapped in stalled 50S ribosomal subunits, and thus maintains levels of free tRNAs and 50S ribosomes.</text>
</comment>
<evidence type="ECO:0000313" key="9">
    <source>
        <dbReference type="Proteomes" id="UP001247542"/>
    </source>
</evidence>
<dbReference type="Gene3D" id="3.40.50.1470">
    <property type="entry name" value="Peptidyl-tRNA hydrolase"/>
    <property type="match status" value="1"/>
</dbReference>
<dbReference type="EC" id="3.1.1.29" evidence="1 7"/>
<comment type="function">
    <text evidence="7">Hydrolyzes ribosome-free peptidyl-tRNAs (with 1 or more amino acids incorporated), which drop off the ribosome during protein synthesis, or as a result of ribosome stalling.</text>
</comment>
<dbReference type="InterPro" id="IPR036416">
    <property type="entry name" value="Pept_tRNA_hydro_sf"/>
</dbReference>
<feature type="binding site" evidence="7">
    <location>
        <position position="124"/>
    </location>
    <ligand>
        <name>tRNA</name>
        <dbReference type="ChEBI" id="CHEBI:17843"/>
    </ligand>
</feature>
<dbReference type="PROSITE" id="PS01196">
    <property type="entry name" value="PEPT_TRNA_HYDROL_2"/>
    <property type="match status" value="1"/>
</dbReference>